<dbReference type="PANTHER" id="PTHR21090">
    <property type="entry name" value="AROM/DEHYDROQUINATE SYNTHASE"/>
    <property type="match status" value="1"/>
</dbReference>
<evidence type="ECO:0000256" key="5">
    <source>
        <dbReference type="ARBA" id="ARBA00022679"/>
    </source>
</evidence>
<dbReference type="PANTHER" id="PTHR21090:SF5">
    <property type="entry name" value="PENTAFUNCTIONAL AROM POLYPEPTIDE"/>
    <property type="match status" value="1"/>
</dbReference>
<protein>
    <recommendedName>
        <fullName evidence="3">3-phosphoshikimate 1-carboxyvinyltransferase</fullName>
        <ecNumber evidence="3">2.5.1.19</ecNumber>
    </recommendedName>
    <alternativeName>
        <fullName evidence="7">5-enolpyruvylshikimate-3-phosphate synthase</fullName>
    </alternativeName>
</protein>
<evidence type="ECO:0000256" key="8">
    <source>
        <dbReference type="ARBA" id="ARBA00044633"/>
    </source>
</evidence>
<comment type="caution">
    <text evidence="11">The sequence shown here is derived from an EMBL/GenBank/DDBJ whole genome shotgun (WGS) entry which is preliminary data.</text>
</comment>
<dbReference type="GO" id="GO:0009073">
    <property type="term" value="P:aromatic amino acid family biosynthetic process"/>
    <property type="evidence" value="ECO:0007669"/>
    <property type="project" value="UniProtKB-KW"/>
</dbReference>
<sequence>MKAIIQPGRAAGTVQAPPSKSIDHRMLICSGLTGGLSNLSGVSGSCDIVATMGALSALGAEIKRSSSGSIQVRGTGAPGVFSAGCSDSSEKKEILPLIDCGESGSTLRFLIPVSLLFGGGIFKCAPRLMERGISVYEKILPEKAVEISSDRESCLITVSGILQAGSYVIPGNISSQFATGLLLALPLLPETSRLIVKGPVESRPYIDITLDVMRQFGVHVKVSEARSVETDCCDLIFTIPGRQQYKAGNYVTEGDWSNSAFLYALKKIKEINREWDSSQENSPMTITGLNPSSSQGDRVCPELMDSISRRGTEKALDISGCPDLGPVLMAFGAATGGCYLTGTGRLRIKESDRGQVMAQELAKFGIEVRCGENDIKVFPGKLQKPVEILRGHNDHRIVMSLAVLSTITGGTIDDAEAVSKSWPDFWHVLFSLGIHVDLEN</sequence>
<dbReference type="PIRSF" id="PIRSF000505">
    <property type="entry name" value="EPSPS"/>
    <property type="match status" value="1"/>
</dbReference>
<evidence type="ECO:0000256" key="3">
    <source>
        <dbReference type="ARBA" id="ARBA00012450"/>
    </source>
</evidence>
<evidence type="ECO:0000313" key="11">
    <source>
        <dbReference type="EMBL" id="MST69481.1"/>
    </source>
</evidence>
<dbReference type="AlphaFoldDB" id="A0A6A8M957"/>
<comment type="similarity">
    <text evidence="2">Belongs to the EPSP synthase family.</text>
</comment>
<evidence type="ECO:0000256" key="2">
    <source>
        <dbReference type="ARBA" id="ARBA00009948"/>
    </source>
</evidence>
<dbReference type="InterPro" id="IPR036968">
    <property type="entry name" value="Enolpyruvate_Tfrase_sf"/>
</dbReference>
<evidence type="ECO:0000256" key="7">
    <source>
        <dbReference type="ARBA" id="ARBA00030046"/>
    </source>
</evidence>
<evidence type="ECO:0000259" key="10">
    <source>
        <dbReference type="Pfam" id="PF00275"/>
    </source>
</evidence>
<evidence type="ECO:0000256" key="1">
    <source>
        <dbReference type="ARBA" id="ARBA00004811"/>
    </source>
</evidence>
<dbReference type="GO" id="GO:0008652">
    <property type="term" value="P:amino acid biosynthetic process"/>
    <property type="evidence" value="ECO:0007669"/>
    <property type="project" value="UniProtKB-KW"/>
</dbReference>
<dbReference type="InterPro" id="IPR006264">
    <property type="entry name" value="EPSP_synthase"/>
</dbReference>
<name>A0A6A8M957_9FIRM</name>
<evidence type="ECO:0000256" key="4">
    <source>
        <dbReference type="ARBA" id="ARBA00022605"/>
    </source>
</evidence>
<evidence type="ECO:0000256" key="6">
    <source>
        <dbReference type="ARBA" id="ARBA00023141"/>
    </source>
</evidence>
<dbReference type="GO" id="GO:0003866">
    <property type="term" value="F:3-phosphoshikimate 1-carboxyvinyltransferase activity"/>
    <property type="evidence" value="ECO:0007669"/>
    <property type="project" value="UniProtKB-EC"/>
</dbReference>
<dbReference type="EMBL" id="VUNB01000006">
    <property type="protein sequence ID" value="MST69481.1"/>
    <property type="molecule type" value="Genomic_DNA"/>
</dbReference>
<comment type="pathway">
    <text evidence="1">Metabolic intermediate biosynthesis; chorismate biosynthesis; chorismate from D-erythrose 4-phosphate and phosphoenolpyruvate: step 6/7.</text>
</comment>
<reference evidence="11" key="1">
    <citation type="submission" date="2019-09" db="EMBL/GenBank/DDBJ databases">
        <title>In-depth cultivation of the pig gut microbiome towards novel bacterial diversity and tailored functional studies.</title>
        <authorList>
            <person name="Wylensek D."/>
            <person name="Hitch T.C.A."/>
            <person name="Clavel T."/>
        </authorList>
    </citation>
    <scope>NUCLEOTIDE SEQUENCE</scope>
    <source>
        <strain evidence="11">RF-744-FAT-WT-3</strain>
    </source>
</reference>
<organism evidence="11">
    <name type="scientific">Baileyella intestinalis</name>
    <dbReference type="NCBI Taxonomy" id="2606709"/>
    <lineage>
        <taxon>Bacteria</taxon>
        <taxon>Bacillati</taxon>
        <taxon>Bacillota</taxon>
        <taxon>Clostridia</taxon>
        <taxon>Peptostreptococcales</taxon>
        <taxon>Anaerovoracaceae</taxon>
        <taxon>Baileyella</taxon>
    </lineage>
</organism>
<feature type="domain" description="Enolpyruvate transferase" evidence="10">
    <location>
        <begin position="7"/>
        <end position="429"/>
    </location>
</feature>
<dbReference type="SUPFAM" id="SSF55205">
    <property type="entry name" value="EPT/RTPC-like"/>
    <property type="match status" value="1"/>
</dbReference>
<feature type="region of interest" description="Disordered" evidence="9">
    <location>
        <begin position="279"/>
        <end position="298"/>
    </location>
</feature>
<feature type="compositionally biased region" description="Polar residues" evidence="9">
    <location>
        <begin position="279"/>
        <end position="296"/>
    </location>
</feature>
<keyword evidence="6" id="KW-0057">Aromatic amino acid biosynthesis</keyword>
<keyword evidence="4" id="KW-0028">Amino-acid biosynthesis</keyword>
<dbReference type="InterPro" id="IPR013792">
    <property type="entry name" value="RNA3'P_cycl/enolpyr_Trfase_a/b"/>
</dbReference>
<gene>
    <name evidence="11" type="ORF">FYJ66_07785</name>
</gene>
<dbReference type="GO" id="GO:0009423">
    <property type="term" value="P:chorismate biosynthetic process"/>
    <property type="evidence" value="ECO:0007669"/>
    <property type="project" value="UniProtKB-UniPathway"/>
</dbReference>
<dbReference type="Gene3D" id="3.65.10.10">
    <property type="entry name" value="Enolpyruvate transferase domain"/>
    <property type="match status" value="2"/>
</dbReference>
<dbReference type="UniPathway" id="UPA00053">
    <property type="reaction ID" value="UER00089"/>
</dbReference>
<dbReference type="Pfam" id="PF00275">
    <property type="entry name" value="EPSP_synthase"/>
    <property type="match status" value="1"/>
</dbReference>
<accession>A0A6A8M957</accession>
<proteinExistence type="inferred from homology"/>
<dbReference type="InterPro" id="IPR001986">
    <property type="entry name" value="Enolpyruvate_Tfrase_dom"/>
</dbReference>
<dbReference type="RefSeq" id="WP_154572951.1">
    <property type="nucleotide sequence ID" value="NZ_VUNB01000006.1"/>
</dbReference>
<evidence type="ECO:0000256" key="9">
    <source>
        <dbReference type="SAM" id="MobiDB-lite"/>
    </source>
</evidence>
<keyword evidence="5 11" id="KW-0808">Transferase</keyword>
<dbReference type="EC" id="2.5.1.19" evidence="3"/>
<comment type="catalytic activity">
    <reaction evidence="8">
        <text>3-phosphoshikimate + phosphoenolpyruvate = 5-O-(1-carboxyvinyl)-3-phosphoshikimate + phosphate</text>
        <dbReference type="Rhea" id="RHEA:21256"/>
        <dbReference type="ChEBI" id="CHEBI:43474"/>
        <dbReference type="ChEBI" id="CHEBI:57701"/>
        <dbReference type="ChEBI" id="CHEBI:58702"/>
        <dbReference type="ChEBI" id="CHEBI:145989"/>
        <dbReference type="EC" id="2.5.1.19"/>
    </reaction>
    <physiologicalReaction direction="left-to-right" evidence="8">
        <dbReference type="Rhea" id="RHEA:21257"/>
    </physiologicalReaction>
</comment>